<feature type="region of interest" description="Disordered" evidence="1">
    <location>
        <begin position="319"/>
        <end position="338"/>
    </location>
</feature>
<feature type="compositionally biased region" description="Basic and acidic residues" evidence="1">
    <location>
        <begin position="16"/>
        <end position="26"/>
    </location>
</feature>
<dbReference type="Proteomes" id="UP001488838">
    <property type="component" value="Unassembled WGS sequence"/>
</dbReference>
<dbReference type="EMBL" id="JBBHLL010000409">
    <property type="protein sequence ID" value="KAK7803640.1"/>
    <property type="molecule type" value="Genomic_DNA"/>
</dbReference>
<name>A0AAW0HPE5_MYOGA</name>
<feature type="region of interest" description="Disordered" evidence="1">
    <location>
        <begin position="223"/>
        <end position="246"/>
    </location>
</feature>
<gene>
    <name evidence="2" type="ORF">U0070_002535</name>
</gene>
<reference evidence="2 3" key="1">
    <citation type="journal article" date="2023" name="bioRxiv">
        <title>Conserved and derived expression patterns and positive selection on dental genes reveal complex evolutionary context of ever-growing rodent molars.</title>
        <authorList>
            <person name="Calamari Z.T."/>
            <person name="Song A."/>
            <person name="Cohen E."/>
            <person name="Akter M."/>
            <person name="Roy R.D."/>
            <person name="Hallikas O."/>
            <person name="Christensen M.M."/>
            <person name="Li P."/>
            <person name="Marangoni P."/>
            <person name="Jernvall J."/>
            <person name="Klein O.D."/>
        </authorList>
    </citation>
    <scope>NUCLEOTIDE SEQUENCE [LARGE SCALE GENOMIC DNA]</scope>
    <source>
        <strain evidence="2">V071</strain>
    </source>
</reference>
<sequence>MDMVKRKNREGEDPDPAVRIRPRSEDPDPAVRILTPAVRTPTRQCRPQPRSEDPDPAVQTPTPQMLQAKVQVERSSALWRTGAVADGRCGVAQLLTAPPELGFLGFNSSHSKFTSSHFLLTTQSAVTQPLSDIRHCLLFVPGGHFLTSVLLPYTALSVRLWPRVCCPWSVSWEKRRDEVLLVICGVITPSAGSRGFTLGFTSTRTINVCCCDGVTEELDDFSRTATPHRTSRSPRHLATQAGEADSNEPLSFLQQLELRGPGTNQREETEVHFYSCSAVTTAVAVVCHHYRPSPRFTYYFKRSSNCQLFSQVSQMDSLPKKRSLKSQRPGTKAVQEDV</sequence>
<evidence type="ECO:0000313" key="2">
    <source>
        <dbReference type="EMBL" id="KAK7803640.1"/>
    </source>
</evidence>
<accession>A0AAW0HPE5</accession>
<feature type="region of interest" description="Disordered" evidence="1">
    <location>
        <begin position="1"/>
        <end position="62"/>
    </location>
</feature>
<protein>
    <submittedName>
        <fullName evidence="2">Uncharacterized protein</fullName>
    </submittedName>
</protein>
<keyword evidence="3" id="KW-1185">Reference proteome</keyword>
<proteinExistence type="predicted"/>
<evidence type="ECO:0000256" key="1">
    <source>
        <dbReference type="SAM" id="MobiDB-lite"/>
    </source>
</evidence>
<evidence type="ECO:0000313" key="3">
    <source>
        <dbReference type="Proteomes" id="UP001488838"/>
    </source>
</evidence>
<feature type="compositionally biased region" description="Low complexity" evidence="1">
    <location>
        <begin position="39"/>
        <end position="48"/>
    </location>
</feature>
<dbReference type="AlphaFoldDB" id="A0AAW0HPE5"/>
<organism evidence="2 3">
    <name type="scientific">Myodes glareolus</name>
    <name type="common">Bank vole</name>
    <name type="synonym">Clethrionomys glareolus</name>
    <dbReference type="NCBI Taxonomy" id="447135"/>
    <lineage>
        <taxon>Eukaryota</taxon>
        <taxon>Metazoa</taxon>
        <taxon>Chordata</taxon>
        <taxon>Craniata</taxon>
        <taxon>Vertebrata</taxon>
        <taxon>Euteleostomi</taxon>
        <taxon>Mammalia</taxon>
        <taxon>Eutheria</taxon>
        <taxon>Euarchontoglires</taxon>
        <taxon>Glires</taxon>
        <taxon>Rodentia</taxon>
        <taxon>Myomorpha</taxon>
        <taxon>Muroidea</taxon>
        <taxon>Cricetidae</taxon>
        <taxon>Arvicolinae</taxon>
        <taxon>Myodes</taxon>
    </lineage>
</organism>
<comment type="caution">
    <text evidence="2">The sequence shown here is derived from an EMBL/GenBank/DDBJ whole genome shotgun (WGS) entry which is preliminary data.</text>
</comment>